<accession>A0A6N2NKQ2</accession>
<protein>
    <submittedName>
        <fullName evidence="1">Uncharacterized protein</fullName>
    </submittedName>
</protein>
<sequence>MKTPLISSTKLPVVSSSLNPGRVALLLWLVGRSFVGVDRLISVRSEAACCCFVVSICFLGWRLGEDIMLLFWLFLSWAVPAVDYANILQPSFLFPADCQLLLPSLRRILSIIRVTFELLPAYCHLLLPSLR</sequence>
<dbReference type="EMBL" id="CAADRP010002262">
    <property type="protein sequence ID" value="VFU64243.1"/>
    <property type="molecule type" value="Genomic_DNA"/>
</dbReference>
<evidence type="ECO:0000313" key="1">
    <source>
        <dbReference type="EMBL" id="VFU64243.1"/>
    </source>
</evidence>
<gene>
    <name evidence="1" type="ORF">SVIM_LOCUS492638</name>
</gene>
<reference evidence="1" key="1">
    <citation type="submission" date="2019-03" db="EMBL/GenBank/DDBJ databases">
        <authorList>
            <person name="Mank J."/>
            <person name="Almeida P."/>
        </authorList>
    </citation>
    <scope>NUCLEOTIDE SEQUENCE</scope>
    <source>
        <strain evidence="1">78183</strain>
    </source>
</reference>
<organism evidence="1">
    <name type="scientific">Salix viminalis</name>
    <name type="common">Common osier</name>
    <name type="synonym">Basket willow</name>
    <dbReference type="NCBI Taxonomy" id="40686"/>
    <lineage>
        <taxon>Eukaryota</taxon>
        <taxon>Viridiplantae</taxon>
        <taxon>Streptophyta</taxon>
        <taxon>Embryophyta</taxon>
        <taxon>Tracheophyta</taxon>
        <taxon>Spermatophyta</taxon>
        <taxon>Magnoliopsida</taxon>
        <taxon>eudicotyledons</taxon>
        <taxon>Gunneridae</taxon>
        <taxon>Pentapetalae</taxon>
        <taxon>rosids</taxon>
        <taxon>fabids</taxon>
        <taxon>Malpighiales</taxon>
        <taxon>Salicaceae</taxon>
        <taxon>Saliceae</taxon>
        <taxon>Salix</taxon>
    </lineage>
</organism>
<dbReference type="AlphaFoldDB" id="A0A6N2NKQ2"/>
<proteinExistence type="predicted"/>
<name>A0A6N2NKQ2_SALVM</name>